<evidence type="ECO:0000313" key="2">
    <source>
        <dbReference type="Proteomes" id="UP000821866"/>
    </source>
</evidence>
<evidence type="ECO:0000313" key="1">
    <source>
        <dbReference type="EMBL" id="KAH8022229.1"/>
    </source>
</evidence>
<keyword evidence="2" id="KW-1185">Reference proteome</keyword>
<dbReference type="EMBL" id="JABSTU010000009">
    <property type="protein sequence ID" value="KAH8022229.1"/>
    <property type="molecule type" value="Genomic_DNA"/>
</dbReference>
<accession>A0A9J6DJ47</accession>
<protein>
    <submittedName>
        <fullName evidence="1">Uncharacterized protein</fullName>
    </submittedName>
</protein>
<name>A0A9J6DJ47_RHIMP</name>
<proteinExistence type="predicted"/>
<gene>
    <name evidence="1" type="ORF">HPB51_023107</name>
</gene>
<comment type="caution">
    <text evidence="1">The sequence shown here is derived from an EMBL/GenBank/DDBJ whole genome shotgun (WGS) entry which is preliminary data.</text>
</comment>
<reference evidence="1" key="2">
    <citation type="submission" date="2021-09" db="EMBL/GenBank/DDBJ databases">
        <authorList>
            <person name="Jia N."/>
            <person name="Wang J."/>
            <person name="Shi W."/>
            <person name="Du L."/>
            <person name="Sun Y."/>
            <person name="Zhan W."/>
            <person name="Jiang J."/>
            <person name="Wang Q."/>
            <person name="Zhang B."/>
            <person name="Ji P."/>
            <person name="Sakyi L.B."/>
            <person name="Cui X."/>
            <person name="Yuan T."/>
            <person name="Jiang B."/>
            <person name="Yang W."/>
            <person name="Lam T.T.-Y."/>
            <person name="Chang Q."/>
            <person name="Ding S."/>
            <person name="Wang X."/>
            <person name="Zhu J."/>
            <person name="Ruan X."/>
            <person name="Zhao L."/>
            <person name="Wei J."/>
            <person name="Que T."/>
            <person name="Du C."/>
            <person name="Cheng J."/>
            <person name="Dai P."/>
            <person name="Han X."/>
            <person name="Huang E."/>
            <person name="Gao Y."/>
            <person name="Liu J."/>
            <person name="Shao H."/>
            <person name="Ye R."/>
            <person name="Li L."/>
            <person name="Wei W."/>
            <person name="Wang X."/>
            <person name="Wang C."/>
            <person name="Huo Q."/>
            <person name="Li W."/>
            <person name="Guo W."/>
            <person name="Chen H."/>
            <person name="Chen S."/>
            <person name="Zhou L."/>
            <person name="Zhou L."/>
            <person name="Ni X."/>
            <person name="Tian J."/>
            <person name="Zhou Y."/>
            <person name="Sheng Y."/>
            <person name="Liu T."/>
            <person name="Pan Y."/>
            <person name="Xia L."/>
            <person name="Li J."/>
            <person name="Zhao F."/>
            <person name="Cao W."/>
        </authorList>
    </citation>
    <scope>NUCLEOTIDE SEQUENCE</scope>
    <source>
        <strain evidence="1">Rmic-2018</strain>
        <tissue evidence="1">Larvae</tissue>
    </source>
</reference>
<reference evidence="1" key="1">
    <citation type="journal article" date="2020" name="Cell">
        <title>Large-Scale Comparative Analyses of Tick Genomes Elucidate Their Genetic Diversity and Vector Capacities.</title>
        <authorList>
            <consortium name="Tick Genome and Microbiome Consortium (TIGMIC)"/>
            <person name="Jia N."/>
            <person name="Wang J."/>
            <person name="Shi W."/>
            <person name="Du L."/>
            <person name="Sun Y."/>
            <person name="Zhan W."/>
            <person name="Jiang J.F."/>
            <person name="Wang Q."/>
            <person name="Zhang B."/>
            <person name="Ji P."/>
            <person name="Bell-Sakyi L."/>
            <person name="Cui X.M."/>
            <person name="Yuan T.T."/>
            <person name="Jiang B.G."/>
            <person name="Yang W.F."/>
            <person name="Lam T.T."/>
            <person name="Chang Q.C."/>
            <person name="Ding S.J."/>
            <person name="Wang X.J."/>
            <person name="Zhu J.G."/>
            <person name="Ruan X.D."/>
            <person name="Zhao L."/>
            <person name="Wei J.T."/>
            <person name="Ye R.Z."/>
            <person name="Que T.C."/>
            <person name="Du C.H."/>
            <person name="Zhou Y.H."/>
            <person name="Cheng J.X."/>
            <person name="Dai P.F."/>
            <person name="Guo W.B."/>
            <person name="Han X.H."/>
            <person name="Huang E.J."/>
            <person name="Li L.F."/>
            <person name="Wei W."/>
            <person name="Gao Y.C."/>
            <person name="Liu J.Z."/>
            <person name="Shao H.Z."/>
            <person name="Wang X."/>
            <person name="Wang C.C."/>
            <person name="Yang T.C."/>
            <person name="Huo Q.B."/>
            <person name="Li W."/>
            <person name="Chen H.Y."/>
            <person name="Chen S.E."/>
            <person name="Zhou L.G."/>
            <person name="Ni X.B."/>
            <person name="Tian J.H."/>
            <person name="Sheng Y."/>
            <person name="Liu T."/>
            <person name="Pan Y.S."/>
            <person name="Xia L.Y."/>
            <person name="Li J."/>
            <person name="Zhao F."/>
            <person name="Cao W.C."/>
        </authorList>
    </citation>
    <scope>NUCLEOTIDE SEQUENCE</scope>
    <source>
        <strain evidence="1">Rmic-2018</strain>
    </source>
</reference>
<dbReference type="Proteomes" id="UP000821866">
    <property type="component" value="Chromosome 7"/>
</dbReference>
<organism evidence="1 2">
    <name type="scientific">Rhipicephalus microplus</name>
    <name type="common">Cattle tick</name>
    <name type="synonym">Boophilus microplus</name>
    <dbReference type="NCBI Taxonomy" id="6941"/>
    <lineage>
        <taxon>Eukaryota</taxon>
        <taxon>Metazoa</taxon>
        <taxon>Ecdysozoa</taxon>
        <taxon>Arthropoda</taxon>
        <taxon>Chelicerata</taxon>
        <taxon>Arachnida</taxon>
        <taxon>Acari</taxon>
        <taxon>Parasitiformes</taxon>
        <taxon>Ixodida</taxon>
        <taxon>Ixodoidea</taxon>
        <taxon>Ixodidae</taxon>
        <taxon>Rhipicephalinae</taxon>
        <taxon>Rhipicephalus</taxon>
        <taxon>Boophilus</taxon>
    </lineage>
</organism>
<dbReference type="AlphaFoldDB" id="A0A9J6DJ47"/>
<sequence>MKSSLCCWWWACEMHFGVYHISPPSTFRNRALPWRTHLDFSLCCGSAGRGVKTRSLALIVPVSRARAFAFAGSACRGCGASASRQHFVVVIEWGFHGVACAAAAALPCVCGVVGAALIVRAPPSVLVARLRKCPRKQVIATKKSQHICGVNGNWSEVPVRPSVSVSRRARAAVALRAALSMPHQRSDSYGDDPGD</sequence>